<feature type="transmembrane region" description="Helical" evidence="13">
    <location>
        <begin position="166"/>
        <end position="191"/>
    </location>
</feature>
<name>A0ABY5TXX4_9BACT</name>
<feature type="transmembrane region" description="Helical" evidence="13">
    <location>
        <begin position="142"/>
        <end position="160"/>
    </location>
</feature>
<dbReference type="EC" id="2.7.8.5" evidence="11"/>
<evidence type="ECO:0000256" key="4">
    <source>
        <dbReference type="ARBA" id="ARBA00022679"/>
    </source>
</evidence>
<evidence type="ECO:0000256" key="5">
    <source>
        <dbReference type="ARBA" id="ARBA00022692"/>
    </source>
</evidence>
<keyword evidence="8 13" id="KW-0472">Membrane</keyword>
<dbReference type="Pfam" id="PF01066">
    <property type="entry name" value="CDP-OH_P_transf"/>
    <property type="match status" value="1"/>
</dbReference>
<organism evidence="14 15">
    <name type="scientific">Mesomycoplasma molare</name>
    <dbReference type="NCBI Taxonomy" id="171288"/>
    <lineage>
        <taxon>Bacteria</taxon>
        <taxon>Bacillati</taxon>
        <taxon>Mycoplasmatota</taxon>
        <taxon>Mycoplasmoidales</taxon>
        <taxon>Metamycoplasmataceae</taxon>
        <taxon>Mesomycoplasma</taxon>
    </lineage>
</organism>
<dbReference type="Proteomes" id="UP001058364">
    <property type="component" value="Chromosome"/>
</dbReference>
<evidence type="ECO:0000256" key="10">
    <source>
        <dbReference type="ARBA" id="ARBA00023264"/>
    </source>
</evidence>
<comment type="similarity">
    <text evidence="2 12">Belongs to the CDP-alcohol phosphatidyltransferase class-I family.</text>
</comment>
<evidence type="ECO:0000256" key="2">
    <source>
        <dbReference type="ARBA" id="ARBA00010441"/>
    </source>
</evidence>
<keyword evidence="6 13" id="KW-1133">Transmembrane helix</keyword>
<keyword evidence="3" id="KW-0444">Lipid biosynthesis</keyword>
<dbReference type="EMBL" id="CP103423">
    <property type="protein sequence ID" value="UWD34421.1"/>
    <property type="molecule type" value="Genomic_DNA"/>
</dbReference>
<keyword evidence="5 13" id="KW-0812">Transmembrane</keyword>
<gene>
    <name evidence="14" type="primary">pgsA</name>
    <name evidence="14" type="ORF">NX772_01160</name>
</gene>
<dbReference type="InterPro" id="IPR043130">
    <property type="entry name" value="CDP-OH_PTrfase_TM_dom"/>
</dbReference>
<feature type="transmembrane region" description="Helical" evidence="13">
    <location>
        <begin position="43"/>
        <end position="67"/>
    </location>
</feature>
<sequence length="200" mass="23241">MKNKNLPNYLTIIRIILLVPFLILLTIFFNLSNGDFSVKNKNYFLLLIATFIFLVAMITDFLDGYLARKYNNVTNFGKLFDPIADKVITSTAIIFLTLFNFTSVWVVVIFIVRDVVVDGCRNLAAKNNLKIHASIWGKLKTLTQSFAIPILFFLGPIFYNSQNWNWIFWLLNTPLLISLFLSIYSGFLYFWDIKKLIKLK</sequence>
<dbReference type="PIRSF" id="PIRSF000847">
    <property type="entry name" value="Phos_ph_gly_syn"/>
    <property type="match status" value="1"/>
</dbReference>
<dbReference type="GO" id="GO:0008444">
    <property type="term" value="F:CDP-diacylglycerol-glycerol-3-phosphate 3-phosphatidyltransferase activity"/>
    <property type="evidence" value="ECO:0007669"/>
    <property type="project" value="UniProtKB-EC"/>
</dbReference>
<dbReference type="InterPro" id="IPR048254">
    <property type="entry name" value="CDP_ALCOHOL_P_TRANSF_CS"/>
</dbReference>
<evidence type="ECO:0000256" key="1">
    <source>
        <dbReference type="ARBA" id="ARBA00004141"/>
    </source>
</evidence>
<keyword evidence="7" id="KW-0443">Lipid metabolism</keyword>
<keyword evidence="10" id="KW-1208">Phospholipid metabolism</keyword>
<proteinExistence type="inferred from homology"/>
<dbReference type="InterPro" id="IPR004570">
    <property type="entry name" value="Phosphatidylglycerol_P_synth"/>
</dbReference>
<comment type="subcellular location">
    <subcellularLocation>
        <location evidence="1">Membrane</location>
        <topology evidence="1">Multi-pass membrane protein</topology>
    </subcellularLocation>
</comment>
<evidence type="ECO:0000256" key="3">
    <source>
        <dbReference type="ARBA" id="ARBA00022516"/>
    </source>
</evidence>
<keyword evidence="9" id="KW-0594">Phospholipid biosynthesis</keyword>
<feature type="transmembrane region" description="Helical" evidence="13">
    <location>
        <begin position="12"/>
        <end position="31"/>
    </location>
</feature>
<evidence type="ECO:0000256" key="6">
    <source>
        <dbReference type="ARBA" id="ARBA00022989"/>
    </source>
</evidence>
<accession>A0ABY5TXX4</accession>
<evidence type="ECO:0000256" key="12">
    <source>
        <dbReference type="RuleBase" id="RU003750"/>
    </source>
</evidence>
<evidence type="ECO:0000256" key="11">
    <source>
        <dbReference type="NCBIfam" id="TIGR00560"/>
    </source>
</evidence>
<feature type="transmembrane region" description="Helical" evidence="13">
    <location>
        <begin position="87"/>
        <end position="112"/>
    </location>
</feature>
<dbReference type="PROSITE" id="PS00379">
    <property type="entry name" value="CDP_ALCOHOL_P_TRANSF"/>
    <property type="match status" value="1"/>
</dbReference>
<evidence type="ECO:0000256" key="13">
    <source>
        <dbReference type="SAM" id="Phobius"/>
    </source>
</evidence>
<keyword evidence="4 12" id="KW-0808">Transferase</keyword>
<evidence type="ECO:0000256" key="9">
    <source>
        <dbReference type="ARBA" id="ARBA00023209"/>
    </source>
</evidence>
<dbReference type="PANTHER" id="PTHR14269">
    <property type="entry name" value="CDP-DIACYLGLYCEROL--GLYCEROL-3-PHOSPHATE 3-PHOSPHATIDYLTRANSFERASE-RELATED"/>
    <property type="match status" value="1"/>
</dbReference>
<reference evidence="14" key="1">
    <citation type="submission" date="2022-08" db="EMBL/GenBank/DDBJ databases">
        <title>Complete genome sequence of Mycoplasma molare type strain H 542.</title>
        <authorList>
            <person name="Spergser J."/>
        </authorList>
    </citation>
    <scope>NUCLEOTIDE SEQUENCE</scope>
    <source>
        <strain evidence="14">H 542</strain>
    </source>
</reference>
<evidence type="ECO:0000313" key="14">
    <source>
        <dbReference type="EMBL" id="UWD34421.1"/>
    </source>
</evidence>
<dbReference type="NCBIfam" id="TIGR00560">
    <property type="entry name" value="pgsA"/>
    <property type="match status" value="1"/>
</dbReference>
<evidence type="ECO:0000256" key="8">
    <source>
        <dbReference type="ARBA" id="ARBA00023136"/>
    </source>
</evidence>
<dbReference type="RefSeq" id="WP_027123231.1">
    <property type="nucleotide sequence ID" value="NZ_CP103423.1"/>
</dbReference>
<evidence type="ECO:0000256" key="7">
    <source>
        <dbReference type="ARBA" id="ARBA00023098"/>
    </source>
</evidence>
<dbReference type="InterPro" id="IPR000462">
    <property type="entry name" value="CDP-OH_P_trans"/>
</dbReference>
<evidence type="ECO:0000313" key="15">
    <source>
        <dbReference type="Proteomes" id="UP001058364"/>
    </source>
</evidence>
<protein>
    <recommendedName>
        <fullName evidence="11">CDP-diacylglycerol--glycerol-3-phosphate 3-phosphatidyltransferase</fullName>
        <ecNumber evidence="11">2.7.8.5</ecNumber>
    </recommendedName>
</protein>
<dbReference type="Gene3D" id="1.20.120.1760">
    <property type="match status" value="1"/>
</dbReference>
<dbReference type="PANTHER" id="PTHR14269:SF62">
    <property type="entry name" value="CDP-DIACYLGLYCEROL--GLYCEROL-3-PHOSPHATE 3-PHOSPHATIDYLTRANSFERASE 1, CHLOROPLASTIC"/>
    <property type="match status" value="1"/>
</dbReference>
<keyword evidence="15" id="KW-1185">Reference proteome</keyword>
<dbReference type="InterPro" id="IPR050324">
    <property type="entry name" value="CDP-alcohol_PTase-I"/>
</dbReference>